<protein>
    <submittedName>
        <fullName evidence="1">Uncharacterized protein</fullName>
    </submittedName>
</protein>
<accession>A0A1J5SP47</accession>
<proteinExistence type="predicted"/>
<evidence type="ECO:0000313" key="1">
    <source>
        <dbReference type="EMBL" id="OIR03444.1"/>
    </source>
</evidence>
<comment type="caution">
    <text evidence="1">The sequence shown here is derived from an EMBL/GenBank/DDBJ whole genome shotgun (WGS) entry which is preliminary data.</text>
</comment>
<gene>
    <name evidence="1" type="ORF">GALL_145160</name>
</gene>
<reference evidence="1" key="1">
    <citation type="submission" date="2016-10" db="EMBL/GenBank/DDBJ databases">
        <title>Sequence of Gallionella enrichment culture.</title>
        <authorList>
            <person name="Poehlein A."/>
            <person name="Muehling M."/>
            <person name="Daniel R."/>
        </authorList>
    </citation>
    <scope>NUCLEOTIDE SEQUENCE</scope>
</reference>
<name>A0A1J5SP47_9ZZZZ</name>
<dbReference type="AlphaFoldDB" id="A0A1J5SP47"/>
<organism evidence="1">
    <name type="scientific">mine drainage metagenome</name>
    <dbReference type="NCBI Taxonomy" id="410659"/>
    <lineage>
        <taxon>unclassified sequences</taxon>
        <taxon>metagenomes</taxon>
        <taxon>ecological metagenomes</taxon>
    </lineage>
</organism>
<sequence length="590" mass="67218">MGLAFTIDTPVKVAPYGISSVISIIEDSLVERMREYYYNQLNELYIPIPLIDLDHRAKRITDYLNLVNRIVHEKFEQLKTKAFEKGSEIVKYFEMLPDDSKLKQLYHSMLEVTDSVQKEKLQQKLRDKLVPGCIDVNIMTKLDNNRLDKDGNIIPEGSDALTALRGYVNSDLTNSSVVFSAGMNPRLYNYIDNFEQFRTVKDGSFVKRIIIKVSDYRSSLIQGKFLAKKGLWVSEFRIESGLNCGGHAFATDGFLLGPILEEFKQKKQEMLNELFALYTKSLAEKGREVPTEIPHTRITVQGGIGTSQEDKFLLDYYGVDGTGWGSPFLLVPEATNLDTHTLQRLSDAKEDDIILSKNSPLGIRFNYLKNTTGEEEKHFRIETGTPGSPCPEKFLQSNIEFTETPICTASTKYQKLKIEQLESQNLCEAELAKQKKLILDKECLCLGLSNTVTNCNITKPLLKSATGVTICPGPNIAYFSKTVSLAKMVDHIYGRGNVLDERYRPNMFQKELELYVNYLKEQVEENEGNNDPKKIKYLRGFYTSIMEGIQYYRRLLENKTLPNDTGFLENLVSFENELNISMENLLLVEA</sequence>
<dbReference type="EMBL" id="MLJW01000066">
    <property type="protein sequence ID" value="OIR03444.1"/>
    <property type="molecule type" value="Genomic_DNA"/>
</dbReference>